<dbReference type="AlphaFoldDB" id="A0A381JAW2"/>
<accession>A0A381JAW2</accession>
<proteinExistence type="predicted"/>
<protein>
    <submittedName>
        <fullName evidence="1">Extracellular protein</fullName>
    </submittedName>
</protein>
<dbReference type="EMBL" id="UFWZ01000001">
    <property type="protein sequence ID" value="SUY47576.1"/>
    <property type="molecule type" value="Genomic_DNA"/>
</dbReference>
<dbReference type="RefSeq" id="WP_115641524.1">
    <property type="nucleotide sequence ID" value="NZ_UFWZ01000001.1"/>
</dbReference>
<gene>
    <name evidence="1" type="ORF">NCTC9836_01910</name>
</gene>
<name>A0A381JAW2_9CLOT</name>
<evidence type="ECO:0000313" key="2">
    <source>
        <dbReference type="Proteomes" id="UP000254664"/>
    </source>
</evidence>
<dbReference type="Pfam" id="PF06207">
    <property type="entry name" value="DUF1002"/>
    <property type="match status" value="1"/>
</dbReference>
<dbReference type="Proteomes" id="UP000254664">
    <property type="component" value="Unassembled WGS sequence"/>
</dbReference>
<keyword evidence="2" id="KW-1185">Reference proteome</keyword>
<evidence type="ECO:0000313" key="1">
    <source>
        <dbReference type="EMBL" id="SUY47576.1"/>
    </source>
</evidence>
<dbReference type="InterPro" id="IPR009343">
    <property type="entry name" value="DUF1002"/>
</dbReference>
<sequence length="335" mass="37068">MKNKIIFILLISIIITGLFSPVSVRAKDENKRIVTLGSDLTKAQRLQMLERFDVTENQIEKDEIKEVEVTIQDIREQLGMDTSKPVAKGSVSISSCYVEVLPKGKGISVTTNNLTEVNKNMLSNAIVTSGITDAKVIADAPYKVTGTAALAGILKGFEQSMGKELPLENKEVARDEINVTKSLGNEIGPDKASSLINDAKTEVIKEKPKDKQDIVGIVDKTADRYEVKLSESQQQSITELLTKLNDLDLNYKDLKGTLSKLNDTMTKSLEKSGVILKENNTLLKKISRQLDRFGSFIKGIFNKDSIEKIEPADIETKKTQIKDTIDDLIEKVPAK</sequence>
<reference evidence="1 2" key="1">
    <citation type="submission" date="2018-06" db="EMBL/GenBank/DDBJ databases">
        <authorList>
            <consortium name="Pathogen Informatics"/>
            <person name="Doyle S."/>
        </authorList>
    </citation>
    <scope>NUCLEOTIDE SEQUENCE [LARGE SCALE GENOMIC DNA]</scope>
    <source>
        <strain evidence="1 2">NCTC9836</strain>
    </source>
</reference>
<dbReference type="OrthoDB" id="9810153at2"/>
<organism evidence="1 2">
    <name type="scientific">Clostridium putrefaciens</name>
    <dbReference type="NCBI Taxonomy" id="99675"/>
    <lineage>
        <taxon>Bacteria</taxon>
        <taxon>Bacillati</taxon>
        <taxon>Bacillota</taxon>
        <taxon>Clostridia</taxon>
        <taxon>Eubacteriales</taxon>
        <taxon>Clostridiaceae</taxon>
        <taxon>Clostridium</taxon>
    </lineage>
</organism>